<accession>A0A3S8U256</accession>
<evidence type="ECO:0000313" key="3">
    <source>
        <dbReference type="Proteomes" id="UP000282002"/>
    </source>
</evidence>
<feature type="transmembrane region" description="Helical" evidence="1">
    <location>
        <begin position="45"/>
        <end position="63"/>
    </location>
</feature>
<dbReference type="Proteomes" id="UP000282002">
    <property type="component" value="Chromosome"/>
</dbReference>
<dbReference type="AlphaFoldDB" id="A0A3S8U256"/>
<sequence>MMTTTELTLAVLALLLTPGPTNSLMLLAGAERGLAAALRLIPAELAGYLLTVVPLTLIGQRVLAAWPGLALAVALAAAVWVAVLAVRLWRLPAVAAHTSVSAGALFLTTALNPKALIFGLVLLPSPDRLAGNVTLFAALVVAVAILWAGLGAALRGQGLRQPRALFVLRRLGSVFLAAMSVLLVLRGVSA</sequence>
<dbReference type="OrthoDB" id="6710777at2"/>
<organism evidence="2 3">
    <name type="scientific">Tabrizicola piscis</name>
    <dbReference type="NCBI Taxonomy" id="2494374"/>
    <lineage>
        <taxon>Bacteria</taxon>
        <taxon>Pseudomonadati</taxon>
        <taxon>Pseudomonadota</taxon>
        <taxon>Alphaproteobacteria</taxon>
        <taxon>Rhodobacterales</taxon>
        <taxon>Paracoccaceae</taxon>
        <taxon>Tabrizicola</taxon>
    </lineage>
</organism>
<feature type="transmembrane region" description="Helical" evidence="1">
    <location>
        <begin position="166"/>
        <end position="185"/>
    </location>
</feature>
<dbReference type="RefSeq" id="WP_125323880.1">
    <property type="nucleotide sequence ID" value="NZ_CP034328.1"/>
</dbReference>
<keyword evidence="1" id="KW-0472">Membrane</keyword>
<evidence type="ECO:0000256" key="1">
    <source>
        <dbReference type="SAM" id="Phobius"/>
    </source>
</evidence>
<gene>
    <name evidence="2" type="ORF">EI545_01835</name>
</gene>
<name>A0A3S8U256_9RHOB</name>
<protein>
    <recommendedName>
        <fullName evidence="4">LysE family translocator</fullName>
    </recommendedName>
</protein>
<feature type="transmembrane region" description="Helical" evidence="1">
    <location>
        <begin position="101"/>
        <end position="123"/>
    </location>
</feature>
<feature type="transmembrane region" description="Helical" evidence="1">
    <location>
        <begin position="135"/>
        <end position="154"/>
    </location>
</feature>
<keyword evidence="1" id="KW-0812">Transmembrane</keyword>
<reference evidence="2 3" key="1">
    <citation type="submission" date="2018-12" db="EMBL/GenBank/DDBJ databases">
        <title>Complete genome sequencing of Tabrizicola sp. K13M18.</title>
        <authorList>
            <person name="Bae J.-W."/>
        </authorList>
    </citation>
    <scope>NUCLEOTIDE SEQUENCE [LARGE SCALE GENOMIC DNA]</scope>
    <source>
        <strain evidence="2 3">K13M18</strain>
    </source>
</reference>
<keyword evidence="1" id="KW-1133">Transmembrane helix</keyword>
<evidence type="ECO:0008006" key="4">
    <source>
        <dbReference type="Google" id="ProtNLM"/>
    </source>
</evidence>
<dbReference type="EMBL" id="CP034328">
    <property type="protein sequence ID" value="AZL57692.1"/>
    <property type="molecule type" value="Genomic_DNA"/>
</dbReference>
<evidence type="ECO:0000313" key="2">
    <source>
        <dbReference type="EMBL" id="AZL57692.1"/>
    </source>
</evidence>
<keyword evidence="3" id="KW-1185">Reference proteome</keyword>
<proteinExistence type="predicted"/>
<dbReference type="KEGG" id="taw:EI545_01835"/>
<feature type="transmembrane region" description="Helical" evidence="1">
    <location>
        <begin position="70"/>
        <end position="89"/>
    </location>
</feature>